<proteinExistence type="predicted"/>
<evidence type="ECO:0000313" key="1">
    <source>
        <dbReference type="EMBL" id="KAI4298161.1"/>
    </source>
</evidence>
<accession>A0ACB9KLN9</accession>
<keyword evidence="2" id="KW-1185">Reference proteome</keyword>
<organism evidence="1 2">
    <name type="scientific">Bauhinia variegata</name>
    <name type="common">Purple orchid tree</name>
    <name type="synonym">Phanera variegata</name>
    <dbReference type="NCBI Taxonomy" id="167791"/>
    <lineage>
        <taxon>Eukaryota</taxon>
        <taxon>Viridiplantae</taxon>
        <taxon>Streptophyta</taxon>
        <taxon>Embryophyta</taxon>
        <taxon>Tracheophyta</taxon>
        <taxon>Spermatophyta</taxon>
        <taxon>Magnoliopsida</taxon>
        <taxon>eudicotyledons</taxon>
        <taxon>Gunneridae</taxon>
        <taxon>Pentapetalae</taxon>
        <taxon>rosids</taxon>
        <taxon>fabids</taxon>
        <taxon>Fabales</taxon>
        <taxon>Fabaceae</taxon>
        <taxon>Cercidoideae</taxon>
        <taxon>Cercideae</taxon>
        <taxon>Bauhiniinae</taxon>
        <taxon>Bauhinia</taxon>
    </lineage>
</organism>
<evidence type="ECO:0000313" key="2">
    <source>
        <dbReference type="Proteomes" id="UP000828941"/>
    </source>
</evidence>
<name>A0ACB9KLN9_BAUVA</name>
<sequence length="88" mass="10088">MPGRIAYQVIPFLSTLETVKTTQSSSAEGDKHKQSNWIKRRDQRDGPCITHPFTDFQRSGSTHHLEDEDEDDRGVKIITLAHGKQPWE</sequence>
<dbReference type="EMBL" id="CM039438">
    <property type="protein sequence ID" value="KAI4298161.1"/>
    <property type="molecule type" value="Genomic_DNA"/>
</dbReference>
<reference evidence="1 2" key="1">
    <citation type="journal article" date="2022" name="DNA Res.">
        <title>Chromosomal-level genome assembly of the orchid tree Bauhinia variegata (Leguminosae; Cercidoideae) supports the allotetraploid origin hypothesis of Bauhinia.</title>
        <authorList>
            <person name="Zhong Y."/>
            <person name="Chen Y."/>
            <person name="Zheng D."/>
            <person name="Pang J."/>
            <person name="Liu Y."/>
            <person name="Luo S."/>
            <person name="Meng S."/>
            <person name="Qian L."/>
            <person name="Wei D."/>
            <person name="Dai S."/>
            <person name="Zhou R."/>
        </authorList>
    </citation>
    <scope>NUCLEOTIDE SEQUENCE [LARGE SCALE GENOMIC DNA]</scope>
    <source>
        <strain evidence="1">BV-YZ2020</strain>
    </source>
</reference>
<dbReference type="Proteomes" id="UP000828941">
    <property type="component" value="Chromosome 13"/>
</dbReference>
<protein>
    <submittedName>
        <fullName evidence="1">Uncharacterized protein</fullName>
    </submittedName>
</protein>
<comment type="caution">
    <text evidence="1">The sequence shown here is derived from an EMBL/GenBank/DDBJ whole genome shotgun (WGS) entry which is preliminary data.</text>
</comment>
<gene>
    <name evidence="1" type="ORF">L6164_031753</name>
</gene>